<name>A0A4Y2FEZ6_ARAVE</name>
<evidence type="ECO:0000256" key="1">
    <source>
        <dbReference type="SAM" id="MobiDB-lite"/>
    </source>
</evidence>
<reference evidence="2 3" key="1">
    <citation type="journal article" date="2019" name="Sci. Rep.">
        <title>Orb-weaving spider Araneus ventricosus genome elucidates the spidroin gene catalogue.</title>
        <authorList>
            <person name="Kono N."/>
            <person name="Nakamura H."/>
            <person name="Ohtoshi R."/>
            <person name="Moran D.A.P."/>
            <person name="Shinohara A."/>
            <person name="Yoshida Y."/>
            <person name="Fujiwara M."/>
            <person name="Mori M."/>
            <person name="Tomita M."/>
            <person name="Arakawa K."/>
        </authorList>
    </citation>
    <scope>NUCLEOTIDE SEQUENCE [LARGE SCALE GENOMIC DNA]</scope>
</reference>
<comment type="caution">
    <text evidence="2">The sequence shown here is derived from an EMBL/GenBank/DDBJ whole genome shotgun (WGS) entry which is preliminary data.</text>
</comment>
<evidence type="ECO:0000313" key="2">
    <source>
        <dbReference type="EMBL" id="GBM40110.1"/>
    </source>
</evidence>
<organism evidence="2 3">
    <name type="scientific">Araneus ventricosus</name>
    <name type="common">Orbweaver spider</name>
    <name type="synonym">Epeira ventricosa</name>
    <dbReference type="NCBI Taxonomy" id="182803"/>
    <lineage>
        <taxon>Eukaryota</taxon>
        <taxon>Metazoa</taxon>
        <taxon>Ecdysozoa</taxon>
        <taxon>Arthropoda</taxon>
        <taxon>Chelicerata</taxon>
        <taxon>Arachnida</taxon>
        <taxon>Araneae</taxon>
        <taxon>Araneomorphae</taxon>
        <taxon>Entelegynae</taxon>
        <taxon>Araneoidea</taxon>
        <taxon>Araneidae</taxon>
        <taxon>Araneus</taxon>
    </lineage>
</organism>
<accession>A0A4Y2FEZ6</accession>
<dbReference type="EMBL" id="BGPR01000918">
    <property type="protein sequence ID" value="GBM40110.1"/>
    <property type="molecule type" value="Genomic_DNA"/>
</dbReference>
<feature type="region of interest" description="Disordered" evidence="1">
    <location>
        <begin position="79"/>
        <end position="101"/>
    </location>
</feature>
<dbReference type="AlphaFoldDB" id="A0A4Y2FEZ6"/>
<feature type="region of interest" description="Disordered" evidence="1">
    <location>
        <begin position="48"/>
        <end position="67"/>
    </location>
</feature>
<keyword evidence="3" id="KW-1185">Reference proteome</keyword>
<dbReference type="Proteomes" id="UP000499080">
    <property type="component" value="Unassembled WGS sequence"/>
</dbReference>
<sequence length="101" mass="11188">MLDGVGNGFASVMPVRATAEIHPQVVVAVASRPRDRCFRLHGIRTTLTSRSNGRSDAGDPGALLDPFYQIDDKSHHRLEEVQQCDQRHSQPDAHETTKQAE</sequence>
<protein>
    <submittedName>
        <fullName evidence="2">Uncharacterized protein</fullName>
    </submittedName>
</protein>
<evidence type="ECO:0000313" key="3">
    <source>
        <dbReference type="Proteomes" id="UP000499080"/>
    </source>
</evidence>
<proteinExistence type="predicted"/>
<gene>
    <name evidence="2" type="ORF">AVEN_208690_1</name>
</gene>